<evidence type="ECO:0000313" key="15">
    <source>
        <dbReference type="Proteomes" id="UP000318394"/>
    </source>
</evidence>
<feature type="chain" id="PRO_5044570288" evidence="8">
    <location>
        <begin position="19"/>
        <end position="143"/>
    </location>
</feature>
<dbReference type="GO" id="GO:0005737">
    <property type="term" value="C:cytoplasm"/>
    <property type="evidence" value="ECO:0007669"/>
    <property type="project" value="UniProtKB-SubCell"/>
</dbReference>
<evidence type="ECO:0000259" key="9">
    <source>
        <dbReference type="PROSITE" id="PS51096"/>
    </source>
</evidence>
<dbReference type="InterPro" id="IPR051471">
    <property type="entry name" value="Bacterial_PTS_sugar_comp"/>
</dbReference>
<dbReference type="GO" id="GO:0016301">
    <property type="term" value="F:kinase activity"/>
    <property type="evidence" value="ECO:0007669"/>
    <property type="project" value="UniProtKB-KW"/>
</dbReference>
<dbReference type="OrthoDB" id="3183705at2"/>
<evidence type="ECO:0000256" key="4">
    <source>
        <dbReference type="ARBA" id="ARBA00022597"/>
    </source>
</evidence>
<keyword evidence="4 12" id="KW-0762">Sugar transport</keyword>
<accession>A0A248ZYE8</accession>
<keyword evidence="2" id="KW-0813">Transport</keyword>
<dbReference type="CDD" id="cd00006">
    <property type="entry name" value="PTS_IIA_man"/>
    <property type="match status" value="1"/>
</dbReference>
<evidence type="ECO:0000313" key="12">
    <source>
        <dbReference type="EMBL" id="TRB75363.1"/>
    </source>
</evidence>
<dbReference type="SUPFAM" id="SSF53062">
    <property type="entry name" value="PTS system fructose IIA component-like"/>
    <property type="match status" value="1"/>
</dbReference>
<protein>
    <submittedName>
        <fullName evidence="10">EIIAB-Man</fullName>
    </submittedName>
    <submittedName>
        <fullName evidence="12">PTS sugar transporter subunit IIA</fullName>
    </submittedName>
</protein>
<dbReference type="EMBL" id="UGPL01000006">
    <property type="protein sequence ID" value="STY67173.1"/>
    <property type="molecule type" value="Genomic_DNA"/>
</dbReference>
<gene>
    <name evidence="10" type="primary">manX_2</name>
    <name evidence="12" type="ORF">FEA53_05130</name>
    <name evidence="11" type="ORF">FEB89_04725</name>
    <name evidence="10" type="ORF">NCTC9380_02523</name>
</gene>
<name>A0A248ZYE8_MANHA</name>
<dbReference type="Gene3D" id="3.40.50.510">
    <property type="entry name" value="Phosphotransferase system, mannose-type IIA component"/>
    <property type="match status" value="1"/>
</dbReference>
<feature type="domain" description="PTS EIIA type-4" evidence="9">
    <location>
        <begin position="4"/>
        <end position="134"/>
    </location>
</feature>
<dbReference type="KEGG" id="mhaq:WC39_04120"/>
<keyword evidence="7" id="KW-0418">Kinase</keyword>
<evidence type="ECO:0000256" key="8">
    <source>
        <dbReference type="SAM" id="SignalP"/>
    </source>
</evidence>
<dbReference type="EMBL" id="VAJI01000006">
    <property type="protein sequence ID" value="TRB38783.1"/>
    <property type="molecule type" value="Genomic_DNA"/>
</dbReference>
<evidence type="ECO:0000256" key="5">
    <source>
        <dbReference type="ARBA" id="ARBA00022679"/>
    </source>
</evidence>
<dbReference type="InterPro" id="IPR004701">
    <property type="entry name" value="PTS_EIIA_man-typ"/>
</dbReference>
<dbReference type="GO" id="GO:0009401">
    <property type="term" value="P:phosphoenolpyruvate-dependent sugar phosphotransferase system"/>
    <property type="evidence" value="ECO:0007669"/>
    <property type="project" value="UniProtKB-KW"/>
</dbReference>
<keyword evidence="5" id="KW-0808">Transferase</keyword>
<dbReference type="EMBL" id="VAJB01000007">
    <property type="protein sequence ID" value="TRB75363.1"/>
    <property type="molecule type" value="Genomic_DNA"/>
</dbReference>
<evidence type="ECO:0000256" key="2">
    <source>
        <dbReference type="ARBA" id="ARBA00022448"/>
    </source>
</evidence>
<evidence type="ECO:0000256" key="1">
    <source>
        <dbReference type="ARBA" id="ARBA00004496"/>
    </source>
</evidence>
<dbReference type="Proteomes" id="UP000318394">
    <property type="component" value="Unassembled WGS sequence"/>
</dbReference>
<dbReference type="PANTHER" id="PTHR33799">
    <property type="entry name" value="PTS PERMEASE-RELATED-RELATED"/>
    <property type="match status" value="1"/>
</dbReference>
<keyword evidence="8" id="KW-0732">Signal</keyword>
<keyword evidence="15" id="KW-1185">Reference proteome</keyword>
<dbReference type="InterPro" id="IPR033887">
    <property type="entry name" value="PTS_IIA_man"/>
</dbReference>
<evidence type="ECO:0000313" key="10">
    <source>
        <dbReference type="EMBL" id="STY67173.1"/>
    </source>
</evidence>
<evidence type="ECO:0000313" key="11">
    <source>
        <dbReference type="EMBL" id="TRB38783.1"/>
    </source>
</evidence>
<reference evidence="14 15" key="2">
    <citation type="journal article" date="2019" name="Vet. Microbiol.">
        <title>Genetic characterization of susceptible and multi-drug resistant Mannheimia haemolytica isolated from high-risk stocker calves prior to and after antimicrobial metaphylaxis.</title>
        <authorList>
            <person name="Snyder E.R."/>
            <person name="Alvarez-Narvaez S."/>
            <person name="Credille B.C."/>
        </authorList>
    </citation>
    <scope>NUCLEOTIDE SEQUENCE [LARGE SCALE GENOMIC DNA]</scope>
    <source>
        <strain evidence="12 14">UGA-R5-128-1</strain>
        <strain evidence="11 15">UGA-R7-163-1</strain>
    </source>
</reference>
<evidence type="ECO:0000256" key="3">
    <source>
        <dbReference type="ARBA" id="ARBA00022490"/>
    </source>
</evidence>
<evidence type="ECO:0000256" key="7">
    <source>
        <dbReference type="ARBA" id="ARBA00022777"/>
    </source>
</evidence>
<dbReference type="InterPro" id="IPR036662">
    <property type="entry name" value="PTS_EIIA_man-typ_sf"/>
</dbReference>
<keyword evidence="6" id="KW-0598">Phosphotransferase system</keyword>
<dbReference type="Pfam" id="PF03610">
    <property type="entry name" value="EIIA-man"/>
    <property type="match status" value="1"/>
</dbReference>
<dbReference type="PANTHER" id="PTHR33799:SF1">
    <property type="entry name" value="PTS SYSTEM MANNOSE-SPECIFIC EIIAB COMPONENT-RELATED"/>
    <property type="match status" value="1"/>
</dbReference>
<dbReference type="Proteomes" id="UP000254031">
    <property type="component" value="Unassembled WGS sequence"/>
</dbReference>
<reference evidence="10 13" key="1">
    <citation type="submission" date="2018-06" db="EMBL/GenBank/DDBJ databases">
        <authorList>
            <consortium name="Pathogen Informatics"/>
            <person name="Doyle S."/>
        </authorList>
    </citation>
    <scope>NUCLEOTIDE SEQUENCE [LARGE SCALE GENOMIC DNA]</scope>
    <source>
        <strain evidence="10 13">NCTC9380</strain>
    </source>
</reference>
<evidence type="ECO:0000313" key="13">
    <source>
        <dbReference type="Proteomes" id="UP000254031"/>
    </source>
</evidence>
<dbReference type="PROSITE" id="PS51096">
    <property type="entry name" value="PTS_EIIA_TYPE_4"/>
    <property type="match status" value="1"/>
</dbReference>
<sequence length="143" mass="15449">MSNQIALLLMSHGSFARAALASAELIVGQQENVAAIGVVAVDNVADIKRQMEQTIAELNTDKGLIILTDIVGGTPMNLASSQLTHPNVFACSGLNLPLLLEVLMSRDGNLQEIRENLPLAYQNGFSLRTQQDFVSQEDDDDLL</sequence>
<evidence type="ECO:0000256" key="6">
    <source>
        <dbReference type="ARBA" id="ARBA00022683"/>
    </source>
</evidence>
<keyword evidence="3" id="KW-0963">Cytoplasm</keyword>
<proteinExistence type="predicted"/>
<dbReference type="Proteomes" id="UP000315164">
    <property type="component" value="Unassembled WGS sequence"/>
</dbReference>
<dbReference type="RefSeq" id="WP_006247866.1">
    <property type="nucleotide sequence ID" value="NZ_CP011098.1"/>
</dbReference>
<dbReference type="GeneID" id="67368439"/>
<comment type="subcellular location">
    <subcellularLocation>
        <location evidence="1">Cytoplasm</location>
    </subcellularLocation>
</comment>
<evidence type="ECO:0000313" key="14">
    <source>
        <dbReference type="Proteomes" id="UP000315164"/>
    </source>
</evidence>
<feature type="signal peptide" evidence="8">
    <location>
        <begin position="1"/>
        <end position="18"/>
    </location>
</feature>
<dbReference type="KEGG" id="mhay:VK67_04120"/>
<dbReference type="GO" id="GO:0016020">
    <property type="term" value="C:membrane"/>
    <property type="evidence" value="ECO:0007669"/>
    <property type="project" value="InterPro"/>
</dbReference>
<dbReference type="AlphaFoldDB" id="A0A248ZYE8"/>
<organism evidence="12 14">
    <name type="scientific">Mannheimia haemolytica</name>
    <name type="common">Pasteurella haemolytica</name>
    <dbReference type="NCBI Taxonomy" id="75985"/>
    <lineage>
        <taxon>Bacteria</taxon>
        <taxon>Pseudomonadati</taxon>
        <taxon>Pseudomonadota</taxon>
        <taxon>Gammaproteobacteria</taxon>
        <taxon>Pasteurellales</taxon>
        <taxon>Pasteurellaceae</taxon>
        <taxon>Mannheimia</taxon>
    </lineage>
</organism>